<gene>
    <name evidence="1" type="ORF">D5R97_03245</name>
</gene>
<reference evidence="1 2" key="1">
    <citation type="submission" date="2018-08" db="EMBL/GenBank/DDBJ databases">
        <title>The metabolism and importance of syntrophic acetate oxidation coupled to methane or sulfide production in haloalkaline environments.</title>
        <authorList>
            <person name="Timmers P.H.A."/>
            <person name="Vavourakis C.D."/>
            <person name="Sorokin D.Y."/>
            <person name="Sinninghe Damste J.S."/>
            <person name="Muyzer G."/>
            <person name="Stams A.J.M."/>
            <person name="Plugge C.M."/>
        </authorList>
    </citation>
    <scope>NUCLEOTIDE SEQUENCE [LARGE SCALE GENOMIC DNA]</scope>
    <source>
        <strain evidence="1">MSAO_Bac1</strain>
    </source>
</reference>
<dbReference type="Proteomes" id="UP000285138">
    <property type="component" value="Unassembled WGS sequence"/>
</dbReference>
<dbReference type="PROSITE" id="PS01332">
    <property type="entry name" value="HTH_RRF2_1"/>
    <property type="match status" value="1"/>
</dbReference>
<dbReference type="PROSITE" id="PS51197">
    <property type="entry name" value="HTH_RRF2_2"/>
    <property type="match status" value="1"/>
</dbReference>
<comment type="caution">
    <text evidence="1">The sequence shown here is derived from an EMBL/GenBank/DDBJ whole genome shotgun (WGS) entry which is preliminary data.</text>
</comment>
<dbReference type="AlphaFoldDB" id="A0A424YGF8"/>
<name>A0A424YGF8_9FIRM</name>
<dbReference type="GO" id="GO:0005829">
    <property type="term" value="C:cytosol"/>
    <property type="evidence" value="ECO:0007669"/>
    <property type="project" value="TreeGrafter"/>
</dbReference>
<dbReference type="NCBIfam" id="TIGR00738">
    <property type="entry name" value="rrf2_super"/>
    <property type="match status" value="1"/>
</dbReference>
<dbReference type="Gene3D" id="1.10.10.10">
    <property type="entry name" value="Winged helix-like DNA-binding domain superfamily/Winged helix DNA-binding domain"/>
    <property type="match status" value="1"/>
</dbReference>
<dbReference type="Pfam" id="PF02082">
    <property type="entry name" value="Rrf2"/>
    <property type="match status" value="1"/>
</dbReference>
<dbReference type="InterPro" id="IPR030489">
    <property type="entry name" value="TR_Rrf2-type_CS"/>
</dbReference>
<proteinExistence type="predicted"/>
<dbReference type="PANTHER" id="PTHR33221">
    <property type="entry name" value="WINGED HELIX-TURN-HELIX TRANSCRIPTIONAL REGULATOR, RRF2 FAMILY"/>
    <property type="match status" value="1"/>
</dbReference>
<protein>
    <submittedName>
        <fullName evidence="1">Rrf2 family transcriptional regulator</fullName>
    </submittedName>
</protein>
<dbReference type="InterPro" id="IPR000944">
    <property type="entry name" value="Tscrpt_reg_Rrf2"/>
</dbReference>
<evidence type="ECO:0000313" key="1">
    <source>
        <dbReference type="EMBL" id="RQD77032.1"/>
    </source>
</evidence>
<organism evidence="1 2">
    <name type="scientific">Candidatus Syntrophonatronum acetioxidans</name>
    <dbReference type="NCBI Taxonomy" id="1795816"/>
    <lineage>
        <taxon>Bacteria</taxon>
        <taxon>Bacillati</taxon>
        <taxon>Bacillota</taxon>
        <taxon>Clostridia</taxon>
        <taxon>Eubacteriales</taxon>
        <taxon>Syntrophomonadaceae</taxon>
        <taxon>Candidatus Syntrophonatronum</taxon>
    </lineage>
</organism>
<evidence type="ECO:0000313" key="2">
    <source>
        <dbReference type="Proteomes" id="UP000285138"/>
    </source>
</evidence>
<sequence length="139" mass="15379">MQITRQAEYAVRTLMELARIPPGELMSTRKISENQEIPEVFLKKTIQLLDRAGLVATRRGKEGGVRLSVAPEDITIADVLKVIEGEVALNPCLSGKNYCKREETCPVRKILGRAQEAMLAELGKETFADLVKGNALVEE</sequence>
<accession>A0A424YGF8</accession>
<dbReference type="GO" id="GO:0003700">
    <property type="term" value="F:DNA-binding transcription factor activity"/>
    <property type="evidence" value="ECO:0007669"/>
    <property type="project" value="TreeGrafter"/>
</dbReference>
<dbReference type="InterPro" id="IPR036388">
    <property type="entry name" value="WH-like_DNA-bd_sf"/>
</dbReference>
<dbReference type="EMBL" id="QZAA01000089">
    <property type="protein sequence ID" value="RQD77032.1"/>
    <property type="molecule type" value="Genomic_DNA"/>
</dbReference>
<dbReference type="PANTHER" id="PTHR33221:SF2">
    <property type="entry name" value="TRANSCRIPTIONAL REGULATOR"/>
    <property type="match status" value="1"/>
</dbReference>
<dbReference type="InterPro" id="IPR036390">
    <property type="entry name" value="WH_DNA-bd_sf"/>
</dbReference>
<dbReference type="SUPFAM" id="SSF46785">
    <property type="entry name" value="Winged helix' DNA-binding domain"/>
    <property type="match status" value="1"/>
</dbReference>